<gene>
    <name evidence="1" type="primary">ORF6</name>
</gene>
<sequence>MILVFLVLIASVGAITDSKSNCSFSFSSLLVDGTVIFDTVHRVTFANCFFNWEDWFGCTSDCDLMAPLLSAFMPANTSEMFQVCNGISVPDFDNCVSGFVMRYGALYVPDDTHVTYVPQKNECFGQLKFMNNVIWFITSHLTNEICCSNRIAANPFIPVIENNNFN</sequence>
<proteinExistence type="predicted"/>
<dbReference type="EMBL" id="MT820625">
    <property type="protein sequence ID" value="QOE77272.1"/>
    <property type="molecule type" value="Genomic_RNA"/>
</dbReference>
<evidence type="ECO:0000313" key="1">
    <source>
        <dbReference type="EMBL" id="QOE77272.1"/>
    </source>
</evidence>
<name>A0A866W1V0_9ALPC</name>
<reference evidence="1" key="1">
    <citation type="submission" date="2020-07" db="EMBL/GenBank/DDBJ databases">
        <title>Extensive Genetic Diversity and Host Range of Rodent-borne Coronaviruses.</title>
        <authorList>
            <person name="Lin X.-D."/>
            <person name="Zhang H.-L."/>
            <person name="Wang M.-R."/>
            <person name="Guan X.-Q."/>
            <person name="Zhang Y.-Z."/>
        </authorList>
    </citation>
    <scope>NUCLEOTIDE SEQUENCE</scope>
    <source>
        <strain evidence="1">Lijiang-170</strain>
    </source>
</reference>
<accession>A0A866W1V0</accession>
<protein>
    <submittedName>
        <fullName evidence="1">ORF6 protein</fullName>
    </submittedName>
</protein>
<organism evidence="1">
    <name type="scientific">Lucheng Rn rat coronavirus</name>
    <dbReference type="NCBI Taxonomy" id="1508224"/>
    <lineage>
        <taxon>Viruses</taxon>
        <taxon>Riboviria</taxon>
        <taxon>Orthornavirae</taxon>
        <taxon>Pisuviricota</taxon>
        <taxon>Pisoniviricetes</taxon>
        <taxon>Nidovirales</taxon>
        <taxon>Cornidovirineae</taxon>
        <taxon>Coronaviridae</taxon>
        <taxon>Orthocoronavirinae</taxon>
        <taxon>Alphacoronavirus</taxon>
        <taxon>Luchacovirus</taxon>
        <taxon>Alphacoronavirus ratti</taxon>
    </lineage>
</organism>